<keyword evidence="5" id="KW-1185">Reference proteome</keyword>
<protein>
    <recommendedName>
        <fullName evidence="3">Fe2OG dioxygenase domain-containing protein</fullName>
    </recommendedName>
</protein>
<proteinExistence type="inferred from homology"/>
<dbReference type="AlphaFoldDB" id="A0A8J5N8Z5"/>
<comment type="caution">
    <text evidence="4">The sequence shown here is derived from an EMBL/GenBank/DDBJ whole genome shotgun (WGS) entry which is preliminary data.</text>
</comment>
<dbReference type="Proteomes" id="UP000747542">
    <property type="component" value="Unassembled WGS sequence"/>
</dbReference>
<dbReference type="InterPro" id="IPR044861">
    <property type="entry name" value="IPNS-like_FE2OG_OXY"/>
</dbReference>
<sequence length="318" mass="35491">MKDHKQQRSTTNIPVVDLGELGVGGPEDPSDEVLQRLGEELVQAFSSIGFVYLSNHGIPAHKVEEINSCSEKFFMLESSTKLKYKRGVADIQGYTEPGQEKLTTKDDVRELRESYDVRLVDGVFPDKEVGSLRPAVRDLVTSCKLLSLRVLTALAVGLGLERSFFVSTHQEMCSNSNATCLRLLYYPPVPPTFSVGATRCGAHTDYGTITLLFQDNIGGLEVRDREGAWVSADPVPGTILVNVGDILQFWTSDKLRATEHRVLIPKEEMHQKSARRSVVFFVHPDDPVLIKALDGSSTYNPITAKDHTEKRFEETYKY</sequence>
<keyword evidence="1" id="KW-0408">Iron</keyword>
<dbReference type="InterPro" id="IPR026992">
    <property type="entry name" value="DIOX_N"/>
</dbReference>
<dbReference type="GO" id="GO:0016491">
    <property type="term" value="F:oxidoreductase activity"/>
    <property type="evidence" value="ECO:0007669"/>
    <property type="project" value="UniProtKB-KW"/>
</dbReference>
<evidence type="ECO:0000313" key="4">
    <source>
        <dbReference type="EMBL" id="KAG7175009.1"/>
    </source>
</evidence>
<reference evidence="4" key="1">
    <citation type="journal article" date="2021" name="Sci. Adv.">
        <title>The American lobster genome reveals insights on longevity, neural, and immune adaptations.</title>
        <authorList>
            <person name="Polinski J.M."/>
            <person name="Zimin A.V."/>
            <person name="Clark K.F."/>
            <person name="Kohn A.B."/>
            <person name="Sadowski N."/>
            <person name="Timp W."/>
            <person name="Ptitsyn A."/>
            <person name="Khanna P."/>
            <person name="Romanova D.Y."/>
            <person name="Williams P."/>
            <person name="Greenwood S.J."/>
            <person name="Moroz L.L."/>
            <person name="Walt D.R."/>
            <person name="Bodnar A.G."/>
        </authorList>
    </citation>
    <scope>NUCLEOTIDE SEQUENCE</scope>
    <source>
        <strain evidence="4">GMGI-L3</strain>
    </source>
</reference>
<name>A0A8J5N8Z5_HOMAM</name>
<dbReference type="EMBL" id="JAHLQT010006356">
    <property type="protein sequence ID" value="KAG7175009.1"/>
    <property type="molecule type" value="Genomic_DNA"/>
</dbReference>
<organism evidence="4 5">
    <name type="scientific">Homarus americanus</name>
    <name type="common">American lobster</name>
    <dbReference type="NCBI Taxonomy" id="6706"/>
    <lineage>
        <taxon>Eukaryota</taxon>
        <taxon>Metazoa</taxon>
        <taxon>Ecdysozoa</taxon>
        <taxon>Arthropoda</taxon>
        <taxon>Crustacea</taxon>
        <taxon>Multicrustacea</taxon>
        <taxon>Malacostraca</taxon>
        <taxon>Eumalacostraca</taxon>
        <taxon>Eucarida</taxon>
        <taxon>Decapoda</taxon>
        <taxon>Pleocyemata</taxon>
        <taxon>Astacidea</taxon>
        <taxon>Nephropoidea</taxon>
        <taxon>Nephropidae</taxon>
        <taxon>Homarus</taxon>
    </lineage>
</organism>
<dbReference type="FunFam" id="2.60.120.330:FF:000038">
    <property type="entry name" value="Si:dkey-10o6.2"/>
    <property type="match status" value="1"/>
</dbReference>
<dbReference type="PROSITE" id="PS51471">
    <property type="entry name" value="FE2OG_OXY"/>
    <property type="match status" value="1"/>
</dbReference>
<accession>A0A8J5N8Z5</accession>
<evidence type="ECO:0000256" key="1">
    <source>
        <dbReference type="RuleBase" id="RU003682"/>
    </source>
</evidence>
<dbReference type="Pfam" id="PF03171">
    <property type="entry name" value="2OG-FeII_Oxy"/>
    <property type="match status" value="1"/>
</dbReference>
<dbReference type="InterPro" id="IPR050231">
    <property type="entry name" value="Iron_ascorbate_oxido_reductase"/>
</dbReference>
<keyword evidence="1" id="KW-0479">Metal-binding</keyword>
<dbReference type="OrthoDB" id="288590at2759"/>
<dbReference type="PANTHER" id="PTHR47990">
    <property type="entry name" value="2-OXOGLUTARATE (2OG) AND FE(II)-DEPENDENT OXYGENASE SUPERFAMILY PROTEIN-RELATED"/>
    <property type="match status" value="1"/>
</dbReference>
<dbReference type="GO" id="GO:0046872">
    <property type="term" value="F:metal ion binding"/>
    <property type="evidence" value="ECO:0007669"/>
    <property type="project" value="UniProtKB-KW"/>
</dbReference>
<gene>
    <name evidence="4" type="ORF">Hamer_G015218</name>
</gene>
<keyword evidence="1" id="KW-0560">Oxidoreductase</keyword>
<comment type="similarity">
    <text evidence="1">Belongs to the iron/ascorbate-dependent oxidoreductase family.</text>
</comment>
<evidence type="ECO:0000259" key="3">
    <source>
        <dbReference type="PROSITE" id="PS51471"/>
    </source>
</evidence>
<evidence type="ECO:0000256" key="2">
    <source>
        <dbReference type="SAM" id="MobiDB-lite"/>
    </source>
</evidence>
<feature type="domain" description="Fe2OG dioxygenase" evidence="3">
    <location>
        <begin position="176"/>
        <end position="284"/>
    </location>
</feature>
<dbReference type="Pfam" id="PF14226">
    <property type="entry name" value="DIOX_N"/>
    <property type="match status" value="1"/>
</dbReference>
<feature type="region of interest" description="Disordered" evidence="2">
    <location>
        <begin position="1"/>
        <end position="29"/>
    </location>
</feature>
<evidence type="ECO:0000313" key="5">
    <source>
        <dbReference type="Proteomes" id="UP000747542"/>
    </source>
</evidence>
<dbReference type="InterPro" id="IPR005123">
    <property type="entry name" value="Oxoglu/Fe-dep_dioxygenase_dom"/>
</dbReference>